<reference evidence="1" key="1">
    <citation type="submission" date="2021-01" db="EMBL/GenBank/DDBJ databases">
        <authorList>
            <consortium name="Genoscope - CEA"/>
            <person name="William W."/>
        </authorList>
    </citation>
    <scope>NUCLEOTIDE SEQUENCE</scope>
</reference>
<gene>
    <name evidence="1" type="ORF">PSON_ATCC_30995.1.T0720013</name>
</gene>
<organism evidence="1 2">
    <name type="scientific">Paramecium sonneborni</name>
    <dbReference type="NCBI Taxonomy" id="65129"/>
    <lineage>
        <taxon>Eukaryota</taxon>
        <taxon>Sar</taxon>
        <taxon>Alveolata</taxon>
        <taxon>Ciliophora</taxon>
        <taxon>Intramacronucleata</taxon>
        <taxon>Oligohymenophorea</taxon>
        <taxon>Peniculida</taxon>
        <taxon>Parameciidae</taxon>
        <taxon>Paramecium</taxon>
    </lineage>
</organism>
<dbReference type="Proteomes" id="UP000692954">
    <property type="component" value="Unassembled WGS sequence"/>
</dbReference>
<evidence type="ECO:0000313" key="1">
    <source>
        <dbReference type="EMBL" id="CAD8099441.1"/>
    </source>
</evidence>
<accession>A0A8S1P9I8</accession>
<keyword evidence="2" id="KW-1185">Reference proteome</keyword>
<proteinExistence type="predicted"/>
<comment type="caution">
    <text evidence="1">The sequence shown here is derived from an EMBL/GenBank/DDBJ whole genome shotgun (WGS) entry which is preliminary data.</text>
</comment>
<sequence>MGRLLQLKNDKINLRALRITKNYNWYQKVFTAIHIQLNKQEQLLVPFILQVISKTFVSKIYYIPQS</sequence>
<dbReference type="EMBL" id="CAJJDN010000072">
    <property type="protein sequence ID" value="CAD8099441.1"/>
    <property type="molecule type" value="Genomic_DNA"/>
</dbReference>
<dbReference type="AlphaFoldDB" id="A0A8S1P9I8"/>
<evidence type="ECO:0000313" key="2">
    <source>
        <dbReference type="Proteomes" id="UP000692954"/>
    </source>
</evidence>
<protein>
    <submittedName>
        <fullName evidence="1">Uncharacterized protein</fullName>
    </submittedName>
</protein>
<name>A0A8S1P9I8_9CILI</name>